<evidence type="ECO:0000259" key="10">
    <source>
        <dbReference type="PROSITE" id="PS51192"/>
    </source>
</evidence>
<dbReference type="Gene3D" id="3.30.2060.10">
    <property type="entry name" value="Penicillin-binding protein 1b domain"/>
    <property type="match status" value="1"/>
</dbReference>
<dbReference type="SUPFAM" id="SSF52540">
    <property type="entry name" value="P-loop containing nucleoside triphosphate hydrolases"/>
    <property type="match status" value="4"/>
</dbReference>
<dbReference type="Gene3D" id="3.40.50.300">
    <property type="entry name" value="P-loop containing nucleotide triphosphate hydrolases"/>
    <property type="match status" value="2"/>
</dbReference>
<keyword evidence="1 9" id="KW-0963">Cytoplasm</keyword>
<comment type="similarity">
    <text evidence="9">In the C-terminal section; belongs to the helicase family. RecG subfamily.</text>
</comment>
<dbReference type="InterPro" id="IPR001650">
    <property type="entry name" value="Helicase_C-like"/>
</dbReference>
<dbReference type="SMART" id="SM01058">
    <property type="entry name" value="CarD_TRCF"/>
    <property type="match status" value="1"/>
</dbReference>
<accession>A0ABU3U8M7</accession>
<dbReference type="InterPro" id="IPR005118">
    <property type="entry name" value="TRCF_C"/>
</dbReference>
<evidence type="ECO:0000256" key="5">
    <source>
        <dbReference type="ARBA" id="ARBA00022806"/>
    </source>
</evidence>
<feature type="domain" description="Helicase ATP-binding" evidence="10">
    <location>
        <begin position="590"/>
        <end position="751"/>
    </location>
</feature>
<dbReference type="PANTHER" id="PTHR47964">
    <property type="entry name" value="ATP-DEPENDENT DNA HELICASE HOMOLOG RECG, CHLOROPLASTIC"/>
    <property type="match status" value="1"/>
</dbReference>
<sequence>MSKWVLSQTYAQTLQTQNLQTSIAKNESKTFLKGLTGSSLSFVVIEAFKEANKPFLIVFNDKEEAAFYLNDLEILLNDKDILFYPGSYRRPYQIEETDSANVLLRAEVLNRINSRKKPAIIVTYPDALFEKVVTRRELEKNTLKISVNDNLSIDFVNEVLFEYQFKRVDFVTEPGEFSVRGGIVDVFSYSHDEPYRIEFFGDEVDSIRTFDVETQLSTEQIKKINIIPNVANKFLEEKRQSFLNYIAFKTVVFVKNSDLFFSRIDDFYSKAGEAFKNLSSEIKHAEPEELFCNSGLLKKQLLDFNLVEFGTTSLFCHSERREESIDSTEITTTLAPRNDKTIEFNTTPQPSFNKQFNLLIDNLNINHDNGYTNYIACVSEQQAKRFHDIFEDVEQEVYYKTIVLSLYQGFVDHDNKITCYTDHQIFERYHKFHLKNGYAKKQAITLKELTNLEIGDYVTHIDHGIGRFGGLQKIDVEGKKQEAIKLVYGERDILYLSIHSLHKITKFNGKDGKPPKIYKLGSKAWKTLKQKTKSRVKEIAFNLIKVYAKRKLEKGFQYNPDSYMQHELEASFLYEDTPDQSSATDDIKADMESERPMDRLVCGDVGFGKTEVAIRSAFKAVDNGKQVAVLVPTTILAYQHYRTFTERLKDFPVTVNYLNRFRTTKQKRETLEQLESGGLDIIIGTHQLVNKNVKFKDLGLLIVDEEQKFGVAVKEKLKTLKENVDVLTLTATPIPRTLQFSLMAARDLSVITTPPPNRYPIESHVIRFNEETIRDAISYEIQRGGQIFFIHNRIENIKEVAGLIQRLVPDAKIGIGHGQLDGRKLEQLMLAFMNGEFDVLVSTTIVESGLDVPNANTIFINNANNFGLSDLHQMRGRVGRSNKKAFCYFITPEYSAMTNDARKRITALEQFTELGSGFNIAMKDLEIRGAGDLLGGEQSGFINDIGFDTYQKILNEAIEELKENEFKDLYQDDGKDKEYVKDITIDTDFELLFPDNYVNNITERLNLYTQLNNIKTEEELLKFETEIIDRFGELPIQVVDLLNSVRIKWLATRIGLEKVVMKYGKLVGYFISDQKSQFYNSKDFTKVLQFVQNNPKLCKIKEKQTRVGLRLLITFDHIKTIQKALDAMQSIVA</sequence>
<dbReference type="InterPro" id="IPR027417">
    <property type="entry name" value="P-loop_NTPase"/>
</dbReference>
<dbReference type="SUPFAM" id="SSF143517">
    <property type="entry name" value="TRCF domain-like"/>
    <property type="match status" value="1"/>
</dbReference>
<dbReference type="PROSITE" id="PS51194">
    <property type="entry name" value="HELICASE_CTER"/>
    <property type="match status" value="1"/>
</dbReference>
<protein>
    <recommendedName>
        <fullName evidence="9">Transcription-repair-coupling factor</fullName>
        <shortName evidence="9">TRCF</shortName>
        <ecNumber evidence="9">3.6.4.-</ecNumber>
    </recommendedName>
</protein>
<gene>
    <name evidence="9 12" type="primary">mfd</name>
    <name evidence="12" type="ORF">RXV94_11340</name>
</gene>
<name>A0ABU3U8M7_9FLAO</name>
<dbReference type="PANTHER" id="PTHR47964:SF1">
    <property type="entry name" value="ATP-DEPENDENT DNA HELICASE HOMOLOG RECG, CHLOROPLASTIC"/>
    <property type="match status" value="1"/>
</dbReference>
<dbReference type="SMART" id="SM00490">
    <property type="entry name" value="HELICc"/>
    <property type="match status" value="1"/>
</dbReference>
<dbReference type="PROSITE" id="PS51192">
    <property type="entry name" value="HELICASE_ATP_BIND_1"/>
    <property type="match status" value="1"/>
</dbReference>
<dbReference type="Gene3D" id="3.90.1150.50">
    <property type="entry name" value="Transcription-repair-coupling factor, D7 domain"/>
    <property type="match status" value="1"/>
</dbReference>
<dbReference type="RefSeq" id="WP_316662853.1">
    <property type="nucleotide sequence ID" value="NZ_JAWHTF010000006.1"/>
</dbReference>
<keyword evidence="13" id="KW-1185">Reference proteome</keyword>
<evidence type="ECO:0000256" key="8">
    <source>
        <dbReference type="ARBA" id="ARBA00023204"/>
    </source>
</evidence>
<dbReference type="InterPro" id="IPR037235">
    <property type="entry name" value="TRCF-like_C_D7"/>
</dbReference>
<keyword evidence="8 9" id="KW-0234">DNA repair</keyword>
<dbReference type="InterPro" id="IPR004576">
    <property type="entry name" value="Mfd"/>
</dbReference>
<comment type="function">
    <text evidence="9">Couples transcription and DNA repair by recognizing RNA polymerase (RNAP) stalled at DNA lesions. Mediates ATP-dependent release of RNAP and its truncated transcript from the DNA, and recruitment of nucleotide excision repair machinery to the damaged site.</text>
</comment>
<dbReference type="HAMAP" id="MF_00969">
    <property type="entry name" value="TRCF"/>
    <property type="match status" value="1"/>
</dbReference>
<dbReference type="SMART" id="SM00487">
    <property type="entry name" value="DEXDc"/>
    <property type="match status" value="1"/>
</dbReference>
<dbReference type="NCBIfam" id="TIGR00580">
    <property type="entry name" value="mfd"/>
    <property type="match status" value="1"/>
</dbReference>
<dbReference type="InterPro" id="IPR011545">
    <property type="entry name" value="DEAD/DEAH_box_helicase_dom"/>
</dbReference>
<keyword evidence="6 9" id="KW-0067">ATP-binding</keyword>
<evidence type="ECO:0000259" key="11">
    <source>
        <dbReference type="PROSITE" id="PS51194"/>
    </source>
</evidence>
<evidence type="ECO:0000313" key="12">
    <source>
        <dbReference type="EMBL" id="MDU8886756.1"/>
    </source>
</evidence>
<dbReference type="Pfam" id="PF00271">
    <property type="entry name" value="Helicase_C"/>
    <property type="match status" value="1"/>
</dbReference>
<dbReference type="Pfam" id="PF17757">
    <property type="entry name" value="UvrB_inter"/>
    <property type="match status" value="1"/>
</dbReference>
<dbReference type="EC" id="3.6.4.-" evidence="9"/>
<organism evidence="12 13">
    <name type="scientific">Gilvirhabdus luticola</name>
    <dbReference type="NCBI Taxonomy" id="3079858"/>
    <lineage>
        <taxon>Bacteria</taxon>
        <taxon>Pseudomonadati</taxon>
        <taxon>Bacteroidota</taxon>
        <taxon>Flavobacteriia</taxon>
        <taxon>Flavobacteriales</taxon>
        <taxon>Flavobacteriaceae</taxon>
        <taxon>Gilvirhabdus</taxon>
    </lineage>
</organism>
<evidence type="ECO:0000256" key="1">
    <source>
        <dbReference type="ARBA" id="ARBA00022490"/>
    </source>
</evidence>
<dbReference type="EMBL" id="JAWHTF010000006">
    <property type="protein sequence ID" value="MDU8886756.1"/>
    <property type="molecule type" value="Genomic_DNA"/>
</dbReference>
<evidence type="ECO:0000256" key="2">
    <source>
        <dbReference type="ARBA" id="ARBA00022741"/>
    </source>
</evidence>
<evidence type="ECO:0000256" key="7">
    <source>
        <dbReference type="ARBA" id="ARBA00023125"/>
    </source>
</evidence>
<comment type="similarity">
    <text evidence="9">In the N-terminal section; belongs to the UvrB family.</text>
</comment>
<dbReference type="InterPro" id="IPR003711">
    <property type="entry name" value="CarD-like/TRCF_RID"/>
</dbReference>
<dbReference type="Pfam" id="PF00270">
    <property type="entry name" value="DEAD"/>
    <property type="match status" value="1"/>
</dbReference>
<dbReference type="InterPro" id="IPR036101">
    <property type="entry name" value="CarD-like/TRCF_RID_sf"/>
</dbReference>
<reference evidence="12 13" key="1">
    <citation type="submission" date="2023-10" db="EMBL/GenBank/DDBJ databases">
        <title>Marimonas sp. nov. isolated from tidal mud flat.</title>
        <authorList>
            <person name="Jaincy N.J."/>
            <person name="Srinivasan S."/>
            <person name="Lee S.-S."/>
        </authorList>
    </citation>
    <scope>NUCLEOTIDE SEQUENCE [LARGE SCALE GENOMIC DNA]</scope>
    <source>
        <strain evidence="12 13">MJ-SS3</strain>
    </source>
</reference>
<evidence type="ECO:0000256" key="9">
    <source>
        <dbReference type="HAMAP-Rule" id="MF_00969"/>
    </source>
</evidence>
<keyword evidence="2 9" id="KW-0547">Nucleotide-binding</keyword>
<dbReference type="InterPro" id="IPR047112">
    <property type="entry name" value="RecG/Mfd"/>
</dbReference>
<dbReference type="Gene3D" id="2.40.10.170">
    <property type="match status" value="1"/>
</dbReference>
<dbReference type="SMART" id="SM00982">
    <property type="entry name" value="TRCF"/>
    <property type="match status" value="1"/>
</dbReference>
<evidence type="ECO:0000313" key="13">
    <source>
        <dbReference type="Proteomes" id="UP001268651"/>
    </source>
</evidence>
<dbReference type="Gene3D" id="3.40.50.11180">
    <property type="match status" value="1"/>
</dbReference>
<keyword evidence="4 9" id="KW-0378">Hydrolase</keyword>
<dbReference type="InterPro" id="IPR014001">
    <property type="entry name" value="Helicase_ATP-bd"/>
</dbReference>
<keyword evidence="3 9" id="KW-0227">DNA damage</keyword>
<evidence type="ECO:0000256" key="6">
    <source>
        <dbReference type="ARBA" id="ARBA00022840"/>
    </source>
</evidence>
<comment type="caution">
    <text evidence="12">The sequence shown here is derived from an EMBL/GenBank/DDBJ whole genome shotgun (WGS) entry which is preliminary data.</text>
</comment>
<keyword evidence="7 9" id="KW-0238">DNA-binding</keyword>
<keyword evidence="5" id="KW-0347">Helicase</keyword>
<dbReference type="Pfam" id="PF03461">
    <property type="entry name" value="TRCF"/>
    <property type="match status" value="1"/>
</dbReference>
<dbReference type="CDD" id="cd17991">
    <property type="entry name" value="DEXHc_TRCF"/>
    <property type="match status" value="1"/>
</dbReference>
<dbReference type="SUPFAM" id="SSF141259">
    <property type="entry name" value="CarD-like"/>
    <property type="match status" value="1"/>
</dbReference>
<proteinExistence type="inferred from homology"/>
<feature type="domain" description="Helicase C-terminal" evidence="11">
    <location>
        <begin position="760"/>
        <end position="926"/>
    </location>
</feature>
<comment type="subcellular location">
    <subcellularLocation>
        <location evidence="9">Cytoplasm</location>
    </subcellularLocation>
</comment>
<evidence type="ECO:0000256" key="3">
    <source>
        <dbReference type="ARBA" id="ARBA00022763"/>
    </source>
</evidence>
<dbReference type="InterPro" id="IPR041471">
    <property type="entry name" value="UvrB_inter"/>
</dbReference>
<dbReference type="Proteomes" id="UP001268651">
    <property type="component" value="Unassembled WGS sequence"/>
</dbReference>
<evidence type="ECO:0000256" key="4">
    <source>
        <dbReference type="ARBA" id="ARBA00022801"/>
    </source>
</evidence>
<dbReference type="Pfam" id="PF02559">
    <property type="entry name" value="CarD_TRCF_RID"/>
    <property type="match status" value="1"/>
</dbReference>